<keyword evidence="3 7" id="KW-0812">Transmembrane</keyword>
<dbReference type="OrthoDB" id="535992at2759"/>
<organism evidence="8 9">
    <name type="scientific">Dimorphilus gyrociliatus</name>
    <dbReference type="NCBI Taxonomy" id="2664684"/>
    <lineage>
        <taxon>Eukaryota</taxon>
        <taxon>Metazoa</taxon>
        <taxon>Spiralia</taxon>
        <taxon>Lophotrochozoa</taxon>
        <taxon>Annelida</taxon>
        <taxon>Polychaeta</taxon>
        <taxon>Polychaeta incertae sedis</taxon>
        <taxon>Dinophilidae</taxon>
        <taxon>Dimorphilus</taxon>
    </lineage>
</organism>
<dbReference type="GO" id="GO:0046872">
    <property type="term" value="F:metal ion binding"/>
    <property type="evidence" value="ECO:0007669"/>
    <property type="project" value="UniProtKB-KW"/>
</dbReference>
<feature type="binding site" evidence="6">
    <location>
        <position position="247"/>
    </location>
    <ligand>
        <name>Zn(2+)</name>
        <dbReference type="ChEBI" id="CHEBI:29105"/>
    </ligand>
</feature>
<dbReference type="GO" id="GO:0038023">
    <property type="term" value="F:signaling receptor activity"/>
    <property type="evidence" value="ECO:0007669"/>
    <property type="project" value="TreeGrafter"/>
</dbReference>
<evidence type="ECO:0000256" key="2">
    <source>
        <dbReference type="ARBA" id="ARBA00007018"/>
    </source>
</evidence>
<feature type="transmembrane region" description="Helical" evidence="7">
    <location>
        <begin position="55"/>
        <end position="72"/>
    </location>
</feature>
<feature type="binding site" evidence="6">
    <location>
        <position position="108"/>
    </location>
    <ligand>
        <name>Zn(2+)</name>
        <dbReference type="ChEBI" id="CHEBI:29105"/>
    </ligand>
</feature>
<feature type="transmembrane region" description="Helical" evidence="7">
    <location>
        <begin position="92"/>
        <end position="111"/>
    </location>
</feature>
<protein>
    <submittedName>
        <fullName evidence="8">Uncharacterized protein</fullName>
    </submittedName>
</protein>
<evidence type="ECO:0000256" key="3">
    <source>
        <dbReference type="ARBA" id="ARBA00022692"/>
    </source>
</evidence>
<comment type="caution">
    <text evidence="8">The sequence shown here is derived from an EMBL/GenBank/DDBJ whole genome shotgun (WGS) entry which is preliminary data.</text>
</comment>
<proteinExistence type="inferred from homology"/>
<dbReference type="PANTHER" id="PTHR20855">
    <property type="entry name" value="ADIPOR/PROGESTIN RECEPTOR-RELATED"/>
    <property type="match status" value="1"/>
</dbReference>
<evidence type="ECO:0000256" key="7">
    <source>
        <dbReference type="SAM" id="Phobius"/>
    </source>
</evidence>
<evidence type="ECO:0000313" key="8">
    <source>
        <dbReference type="EMBL" id="CAD5122955.1"/>
    </source>
</evidence>
<feature type="transmembrane region" description="Helical" evidence="7">
    <location>
        <begin position="123"/>
        <end position="141"/>
    </location>
</feature>
<feature type="transmembrane region" description="Helical" evidence="7">
    <location>
        <begin position="153"/>
        <end position="174"/>
    </location>
</feature>
<gene>
    <name evidence="8" type="ORF">DGYR_LOCUS10694</name>
</gene>
<sequence>MSRIRFMSMVPPPALRWNEVPVEARELYILKGYRPLSVGVVKSLASAFALHNETLNIWTHALPLIYFAWWTILDLGDARSLQAPGSHHPLYAYIIGVLTLFAVSTGAHLLMSVSWRWRQVCFMLDYAAISFYGVATARAYYHYTGNTEHSTKWYLLATSAAALAATFACCWTRVSQPKSAHYIRTLSFFLPFAFASLPALSRLYVDAYFRLRFLKHVFLLVCGAAVKVSKVPERFAPGTFDIFGHSHQVFHVLVFLGIREQFWIVMDDVKQVESSSSSSPISAFGPLAVLAALMLITLAFFSARGDTPKKNK</sequence>
<evidence type="ECO:0000256" key="1">
    <source>
        <dbReference type="ARBA" id="ARBA00004141"/>
    </source>
</evidence>
<keyword evidence="9" id="KW-1185">Reference proteome</keyword>
<keyword evidence="6" id="KW-0862">Zinc</keyword>
<dbReference type="Proteomes" id="UP000549394">
    <property type="component" value="Unassembled WGS sequence"/>
</dbReference>
<comment type="subcellular location">
    <subcellularLocation>
        <location evidence="1">Membrane</location>
        <topology evidence="1">Multi-pass membrane protein</topology>
    </subcellularLocation>
</comment>
<reference evidence="8 9" key="1">
    <citation type="submission" date="2020-08" db="EMBL/GenBank/DDBJ databases">
        <authorList>
            <person name="Hejnol A."/>
        </authorList>
    </citation>
    <scope>NUCLEOTIDE SEQUENCE [LARGE SCALE GENOMIC DNA]</scope>
</reference>
<evidence type="ECO:0000256" key="5">
    <source>
        <dbReference type="ARBA" id="ARBA00023136"/>
    </source>
</evidence>
<dbReference type="EMBL" id="CAJFCJ010000019">
    <property type="protein sequence ID" value="CAD5122955.1"/>
    <property type="molecule type" value="Genomic_DNA"/>
</dbReference>
<name>A0A7I8W4C7_9ANNE</name>
<dbReference type="Pfam" id="PF03006">
    <property type="entry name" value="HlyIII"/>
    <property type="match status" value="1"/>
</dbReference>
<keyword evidence="4 7" id="KW-1133">Transmembrane helix</keyword>
<keyword evidence="5 7" id="KW-0472">Membrane</keyword>
<feature type="transmembrane region" description="Helical" evidence="7">
    <location>
        <begin position="283"/>
        <end position="303"/>
    </location>
</feature>
<dbReference type="InterPro" id="IPR004254">
    <property type="entry name" value="AdipoR/HlyIII-related"/>
</dbReference>
<comment type="similarity">
    <text evidence="2">Belongs to the ADIPOR family.</text>
</comment>
<keyword evidence="6" id="KW-0479">Metal-binding</keyword>
<evidence type="ECO:0000256" key="4">
    <source>
        <dbReference type="ARBA" id="ARBA00022989"/>
    </source>
</evidence>
<feature type="binding site" evidence="6">
    <location>
        <position position="251"/>
    </location>
    <ligand>
        <name>Zn(2+)</name>
        <dbReference type="ChEBI" id="CHEBI:29105"/>
    </ligand>
</feature>
<dbReference type="PANTHER" id="PTHR20855:SF143">
    <property type="entry name" value="MEMBRANE PROGESTIN RECEPTOR EPSILON"/>
    <property type="match status" value="1"/>
</dbReference>
<accession>A0A7I8W4C7</accession>
<feature type="transmembrane region" description="Helical" evidence="7">
    <location>
        <begin position="186"/>
        <end position="205"/>
    </location>
</feature>
<evidence type="ECO:0000256" key="6">
    <source>
        <dbReference type="PIRSR" id="PIRSR604254-1"/>
    </source>
</evidence>
<evidence type="ECO:0000313" key="9">
    <source>
        <dbReference type="Proteomes" id="UP000549394"/>
    </source>
</evidence>
<dbReference type="GO" id="GO:0016020">
    <property type="term" value="C:membrane"/>
    <property type="evidence" value="ECO:0007669"/>
    <property type="project" value="UniProtKB-SubCell"/>
</dbReference>
<dbReference type="AlphaFoldDB" id="A0A7I8W4C7"/>